<dbReference type="EMBL" id="QETA01000003">
    <property type="protein sequence ID" value="PWF22968.1"/>
    <property type="molecule type" value="Genomic_DNA"/>
</dbReference>
<dbReference type="GO" id="GO:0016432">
    <property type="term" value="F:tRNA-uridine aminocarboxypropyltransferase activity"/>
    <property type="evidence" value="ECO:0007669"/>
    <property type="project" value="UniProtKB-EC"/>
</dbReference>
<dbReference type="InterPro" id="IPR039262">
    <property type="entry name" value="DTWD2/TAPT"/>
</dbReference>
<feature type="domain" description="DTW" evidence="6">
    <location>
        <begin position="5"/>
        <end position="194"/>
    </location>
</feature>
<evidence type="ECO:0000313" key="7">
    <source>
        <dbReference type="EMBL" id="PWF22968.1"/>
    </source>
</evidence>
<keyword evidence="2" id="KW-0808">Transferase</keyword>
<accession>A0A2V1K3E7</accession>
<evidence type="ECO:0000256" key="2">
    <source>
        <dbReference type="ARBA" id="ARBA00022679"/>
    </source>
</evidence>
<keyword evidence="3" id="KW-0949">S-adenosyl-L-methionine</keyword>
<name>A0A2V1K3E7_9BURK</name>
<sequence>MTAAVRPRCVRCQRPASHCLCRHIHSVSHQTAILILQHPDEQRHPLNTARLAALSLKQAEIWTGHSFEDLPQRLAQARAPCLLFPGPQAMTLPTSGVDPTPSFAWPDLLIVPDGTWRQAGRLVRSHALLASLPRLVLPEGMPSRYRLRRAVQPGAVSTLEAIVRTLEIFEPDVNFQPVLHLFDAMIEQQIESMGEATYARHLALQAAAMGASH</sequence>
<evidence type="ECO:0000313" key="8">
    <source>
        <dbReference type="Proteomes" id="UP000245212"/>
    </source>
</evidence>
<gene>
    <name evidence="7" type="ORF">DD235_08115</name>
</gene>
<evidence type="ECO:0000256" key="3">
    <source>
        <dbReference type="ARBA" id="ARBA00022691"/>
    </source>
</evidence>
<comment type="caution">
    <text evidence="7">The sequence shown here is derived from an EMBL/GenBank/DDBJ whole genome shotgun (WGS) entry which is preliminary data.</text>
</comment>
<dbReference type="SMART" id="SM01144">
    <property type="entry name" value="DTW"/>
    <property type="match status" value="1"/>
</dbReference>
<evidence type="ECO:0000256" key="1">
    <source>
        <dbReference type="ARBA" id="ARBA00012386"/>
    </source>
</evidence>
<comment type="similarity">
    <text evidence="5">Belongs to the TDD superfamily. DTWD2 family.</text>
</comment>
<dbReference type="PANTHER" id="PTHR21392">
    <property type="entry name" value="TRNA-URIDINE AMINOCARBOXYPROPYLTRANSFERASE 2"/>
    <property type="match status" value="1"/>
</dbReference>
<dbReference type="AlphaFoldDB" id="A0A2V1K3E7"/>
<dbReference type="InterPro" id="IPR005636">
    <property type="entry name" value="DTW"/>
</dbReference>
<organism evidence="7 8">
    <name type="scientific">Corticimicrobacter populi</name>
    <dbReference type="NCBI Taxonomy" id="2175229"/>
    <lineage>
        <taxon>Bacteria</taxon>
        <taxon>Pseudomonadati</taxon>
        <taxon>Pseudomonadota</taxon>
        <taxon>Betaproteobacteria</taxon>
        <taxon>Burkholderiales</taxon>
        <taxon>Alcaligenaceae</taxon>
        <taxon>Corticimicrobacter</taxon>
    </lineage>
</organism>
<dbReference type="Proteomes" id="UP000245212">
    <property type="component" value="Unassembled WGS sequence"/>
</dbReference>
<keyword evidence="8" id="KW-1185">Reference proteome</keyword>
<evidence type="ECO:0000256" key="5">
    <source>
        <dbReference type="ARBA" id="ARBA00034489"/>
    </source>
</evidence>
<dbReference type="PANTHER" id="PTHR21392:SF0">
    <property type="entry name" value="TRNA-URIDINE AMINOCARBOXYPROPYLTRANSFERASE 2"/>
    <property type="match status" value="1"/>
</dbReference>
<dbReference type="Pfam" id="PF03942">
    <property type="entry name" value="DTW"/>
    <property type="match status" value="1"/>
</dbReference>
<evidence type="ECO:0000256" key="4">
    <source>
        <dbReference type="ARBA" id="ARBA00022694"/>
    </source>
</evidence>
<proteinExistence type="inferred from homology"/>
<keyword evidence="4" id="KW-0819">tRNA processing</keyword>
<evidence type="ECO:0000259" key="6">
    <source>
        <dbReference type="SMART" id="SM01144"/>
    </source>
</evidence>
<dbReference type="GO" id="GO:0008033">
    <property type="term" value="P:tRNA processing"/>
    <property type="evidence" value="ECO:0007669"/>
    <property type="project" value="UniProtKB-KW"/>
</dbReference>
<reference evidence="8" key="1">
    <citation type="submission" date="2018-05" db="EMBL/GenBank/DDBJ databases">
        <authorList>
            <person name="Li Y."/>
        </authorList>
    </citation>
    <scope>NUCLEOTIDE SEQUENCE [LARGE SCALE GENOMIC DNA]</scope>
    <source>
        <strain evidence="8">3d-2-2</strain>
    </source>
</reference>
<protein>
    <recommendedName>
        <fullName evidence="1">tRNA-uridine aminocarboxypropyltransferase</fullName>
        <ecNumber evidence="1">2.5.1.25</ecNumber>
    </recommendedName>
</protein>
<dbReference type="RefSeq" id="WP_109061585.1">
    <property type="nucleotide sequence ID" value="NZ_QETA01000003.1"/>
</dbReference>
<dbReference type="EC" id="2.5.1.25" evidence="1"/>